<organism evidence="1 2">
    <name type="scientific">Striga asiatica</name>
    <name type="common">Asiatic witchweed</name>
    <name type="synonym">Buchnera asiatica</name>
    <dbReference type="NCBI Taxonomy" id="4170"/>
    <lineage>
        <taxon>Eukaryota</taxon>
        <taxon>Viridiplantae</taxon>
        <taxon>Streptophyta</taxon>
        <taxon>Embryophyta</taxon>
        <taxon>Tracheophyta</taxon>
        <taxon>Spermatophyta</taxon>
        <taxon>Magnoliopsida</taxon>
        <taxon>eudicotyledons</taxon>
        <taxon>Gunneridae</taxon>
        <taxon>Pentapetalae</taxon>
        <taxon>asterids</taxon>
        <taxon>lamiids</taxon>
        <taxon>Lamiales</taxon>
        <taxon>Orobanchaceae</taxon>
        <taxon>Buchnereae</taxon>
        <taxon>Striga</taxon>
    </lineage>
</organism>
<reference evidence="2" key="1">
    <citation type="journal article" date="2019" name="Curr. Biol.">
        <title>Genome Sequence of Striga asiatica Provides Insight into the Evolution of Plant Parasitism.</title>
        <authorList>
            <person name="Yoshida S."/>
            <person name="Kim S."/>
            <person name="Wafula E.K."/>
            <person name="Tanskanen J."/>
            <person name="Kim Y.M."/>
            <person name="Honaas L."/>
            <person name="Yang Z."/>
            <person name="Spallek T."/>
            <person name="Conn C.E."/>
            <person name="Ichihashi Y."/>
            <person name="Cheong K."/>
            <person name="Cui S."/>
            <person name="Der J.P."/>
            <person name="Gundlach H."/>
            <person name="Jiao Y."/>
            <person name="Hori C."/>
            <person name="Ishida J.K."/>
            <person name="Kasahara H."/>
            <person name="Kiba T."/>
            <person name="Kim M.S."/>
            <person name="Koo N."/>
            <person name="Laohavisit A."/>
            <person name="Lee Y.H."/>
            <person name="Lumba S."/>
            <person name="McCourt P."/>
            <person name="Mortimer J.C."/>
            <person name="Mutuku J.M."/>
            <person name="Nomura T."/>
            <person name="Sasaki-Sekimoto Y."/>
            <person name="Seto Y."/>
            <person name="Wang Y."/>
            <person name="Wakatake T."/>
            <person name="Sakakibara H."/>
            <person name="Demura T."/>
            <person name="Yamaguchi S."/>
            <person name="Yoneyama K."/>
            <person name="Manabe R.I."/>
            <person name="Nelson D.C."/>
            <person name="Schulman A.H."/>
            <person name="Timko M.P."/>
            <person name="dePamphilis C.W."/>
            <person name="Choi D."/>
            <person name="Shirasu K."/>
        </authorList>
    </citation>
    <scope>NUCLEOTIDE SEQUENCE [LARGE SCALE GENOMIC DNA]</scope>
    <source>
        <strain evidence="2">cv. UVA1</strain>
    </source>
</reference>
<protein>
    <submittedName>
        <fullName evidence="1">Delta(3 5) delta(2 4)-dienoyl-CoA isomerase 1</fullName>
    </submittedName>
</protein>
<evidence type="ECO:0000313" key="1">
    <source>
        <dbReference type="EMBL" id="GER50520.1"/>
    </source>
</evidence>
<proteinExistence type="predicted"/>
<comment type="caution">
    <text evidence="1">The sequence shown here is derived from an EMBL/GenBank/DDBJ whole genome shotgun (WGS) entry which is preliminary data.</text>
</comment>
<dbReference type="GO" id="GO:0016853">
    <property type="term" value="F:isomerase activity"/>
    <property type="evidence" value="ECO:0007669"/>
    <property type="project" value="UniProtKB-KW"/>
</dbReference>
<keyword evidence="2" id="KW-1185">Reference proteome</keyword>
<dbReference type="Proteomes" id="UP000325081">
    <property type="component" value="Unassembled WGS sequence"/>
</dbReference>
<evidence type="ECO:0000313" key="2">
    <source>
        <dbReference type="Proteomes" id="UP000325081"/>
    </source>
</evidence>
<name>A0A5A7QYP2_STRAF</name>
<dbReference type="AlphaFoldDB" id="A0A5A7QYP2"/>
<keyword evidence="1" id="KW-0413">Isomerase</keyword>
<gene>
    <name evidence="1" type="ORF">STAS_27831</name>
</gene>
<accession>A0A5A7QYP2</accession>
<dbReference type="EMBL" id="BKCP01009292">
    <property type="protein sequence ID" value="GER50520.1"/>
    <property type="molecule type" value="Genomic_DNA"/>
</dbReference>
<sequence length="143" mass="16017">MSEKEEKKNTATLQDPQILPKSNLKFVKTTLRFKSLLHLLIFFPSHHSSSITAANFLSSSQSSSDSSPARPFMAARGASAHRCHGLDLLEKAIHQVDAGSGVGVPYIQHRVTIRRRRRLRWDLEFGVLFLVKFFSIKGNGLIS</sequence>